<evidence type="ECO:0000259" key="2">
    <source>
        <dbReference type="Pfam" id="PF07883"/>
    </source>
</evidence>
<comment type="caution">
    <text evidence="3">The sequence shown here is derived from an EMBL/GenBank/DDBJ whole genome shotgun (WGS) entry which is preliminary data.</text>
</comment>
<evidence type="ECO:0000313" key="3">
    <source>
        <dbReference type="EMBL" id="MSU88451.1"/>
    </source>
</evidence>
<dbReference type="Proteomes" id="UP000474957">
    <property type="component" value="Unassembled WGS sequence"/>
</dbReference>
<dbReference type="Pfam" id="PF07883">
    <property type="entry name" value="Cupin_2"/>
    <property type="match status" value="1"/>
</dbReference>
<dbReference type="SUPFAM" id="SSF51182">
    <property type="entry name" value="RmlC-like cupins"/>
    <property type="match status" value="1"/>
</dbReference>
<dbReference type="InterPro" id="IPR011051">
    <property type="entry name" value="RmlC_Cupin_sf"/>
</dbReference>
<gene>
    <name evidence="3" type="ORF">GE300_02320</name>
</gene>
<evidence type="ECO:0000256" key="1">
    <source>
        <dbReference type="SAM" id="SignalP"/>
    </source>
</evidence>
<dbReference type="InterPro" id="IPR014710">
    <property type="entry name" value="RmlC-like_jellyroll"/>
</dbReference>
<dbReference type="AlphaFoldDB" id="A0A6L5YVX5"/>
<keyword evidence="1" id="KW-0732">Signal</keyword>
<evidence type="ECO:0000313" key="4">
    <source>
        <dbReference type="Proteomes" id="UP000474957"/>
    </source>
</evidence>
<feature type="chain" id="PRO_5026675488" evidence="1">
    <location>
        <begin position="30"/>
        <end position="160"/>
    </location>
</feature>
<accession>A0A6L5YVX5</accession>
<proteinExistence type="predicted"/>
<sequence length="160" mass="16958">MPFQTILRRIAACSALTVGAASVATVAQAGECPGGQTVTESNVQSDAGAKGVTDTVIGSIDLAEEAPMLDHASFRLRRLEIEPGGVVPWHSHGERPAIIYIVSGEIIEHRNTCAVPIVHKAGDVATEVHTTAHWWENTTDAPVVLLSADIFPEATDPNQM</sequence>
<feature type="domain" description="Cupin type-2" evidence="2">
    <location>
        <begin position="79"/>
        <end position="147"/>
    </location>
</feature>
<name>A0A6L5YVX5_9RHOB</name>
<protein>
    <submittedName>
        <fullName evidence="3">Cupin domain-containing protein</fullName>
    </submittedName>
</protein>
<organism evidence="3 4">
    <name type="scientific">Halovulum marinum</name>
    <dbReference type="NCBI Taxonomy" id="2662447"/>
    <lineage>
        <taxon>Bacteria</taxon>
        <taxon>Pseudomonadati</taxon>
        <taxon>Pseudomonadota</taxon>
        <taxon>Alphaproteobacteria</taxon>
        <taxon>Rhodobacterales</taxon>
        <taxon>Paracoccaceae</taxon>
        <taxon>Halovulum</taxon>
    </lineage>
</organism>
<dbReference type="InterPro" id="IPR013096">
    <property type="entry name" value="Cupin_2"/>
</dbReference>
<feature type="signal peptide" evidence="1">
    <location>
        <begin position="1"/>
        <end position="29"/>
    </location>
</feature>
<dbReference type="Gene3D" id="2.60.120.10">
    <property type="entry name" value="Jelly Rolls"/>
    <property type="match status" value="1"/>
</dbReference>
<reference evidence="3 4" key="1">
    <citation type="submission" date="2019-10" db="EMBL/GenBank/DDBJ databases">
        <title>Cognatihalovulum marinum gen. nov. sp. nov., a new member of the family Rhodobacteraceae isolated from deep seawater of the Northwest Indian Ocean.</title>
        <authorList>
            <person name="Ruan C."/>
            <person name="Wang J."/>
            <person name="Zheng X."/>
            <person name="Song L."/>
            <person name="Zhu Y."/>
            <person name="Huang Y."/>
            <person name="Lu Z."/>
            <person name="Du W."/>
            <person name="Huang L."/>
            <person name="Dai X."/>
        </authorList>
    </citation>
    <scope>NUCLEOTIDE SEQUENCE [LARGE SCALE GENOMIC DNA]</scope>
    <source>
        <strain evidence="3 4">2CG4</strain>
    </source>
</reference>
<dbReference type="EMBL" id="WIND01000001">
    <property type="protein sequence ID" value="MSU88451.1"/>
    <property type="molecule type" value="Genomic_DNA"/>
</dbReference>
<dbReference type="RefSeq" id="WP_154444505.1">
    <property type="nucleotide sequence ID" value="NZ_WIND01000001.1"/>
</dbReference>
<keyword evidence="4" id="KW-1185">Reference proteome</keyword>